<evidence type="ECO:0000259" key="1">
    <source>
        <dbReference type="Pfam" id="PF00149"/>
    </source>
</evidence>
<name>A0A1S8S2S5_CLOBE</name>
<protein>
    <submittedName>
        <fullName evidence="2">3',5'-cyclic adenosine monophosphate phosphodiesterase CpdA</fullName>
        <ecNumber evidence="2">3.1.4.17</ecNumber>
    </submittedName>
</protein>
<keyword evidence="2" id="KW-0378">Hydrolase</keyword>
<sequence>MCNEISFIHVSDIHFNRYSGDDFDDNDDLRNEMIRDIEKNAKKELRNVKGILVCGDIAFSGQEAEYDIAEKFLKNILNIFDLSEKDIYCVPGNHDIDQNVPKQSISVYNAQKLIEDQKIDDVDLVLRKFKNDKLIENPLLYPIKEYNKFSNKLSSSFDKMQLYWQSEIKLNSKYNLIIHGINSAIISNSDDHKYKTKERKMVITQTQIPQNKDGNIYMVLCHHPPECWKDNDILEKLMHERVKIQLYGHKHLQKIEVDEKSLKISSGAIHPERDDNWIPCYNWISIKVEKDKLIIKVYPRILNDVRVFTCDKKVCESNIYKLVTLDLDLDEDDSLGSNFESEEKDINILNTHDNEYSEQDLVDSEKEIRKTNITDKEIVYKYLCLNNINKEATLKRCLHSDEIDKNKLDDVDYILQIIKKNSLEDEFLNILNEYY</sequence>
<dbReference type="SUPFAM" id="SSF56300">
    <property type="entry name" value="Metallo-dependent phosphatases"/>
    <property type="match status" value="1"/>
</dbReference>
<organism evidence="2 3">
    <name type="scientific">Clostridium beijerinckii</name>
    <name type="common">Clostridium MP</name>
    <dbReference type="NCBI Taxonomy" id="1520"/>
    <lineage>
        <taxon>Bacteria</taxon>
        <taxon>Bacillati</taxon>
        <taxon>Bacillota</taxon>
        <taxon>Clostridia</taxon>
        <taxon>Eubacteriales</taxon>
        <taxon>Clostridiaceae</taxon>
        <taxon>Clostridium</taxon>
    </lineage>
</organism>
<evidence type="ECO:0000313" key="2">
    <source>
        <dbReference type="EMBL" id="OOM59729.1"/>
    </source>
</evidence>
<accession>A0A1S8S2S5</accession>
<dbReference type="InterPro" id="IPR004843">
    <property type="entry name" value="Calcineurin-like_PHP"/>
</dbReference>
<dbReference type="EC" id="3.1.4.17" evidence="2"/>
<dbReference type="PANTHER" id="PTHR31302:SF0">
    <property type="entry name" value="TRANSMEMBRANE PROTEIN WITH METALLOPHOSPHOESTERASE DOMAIN"/>
    <property type="match status" value="1"/>
</dbReference>
<reference evidence="2 3" key="1">
    <citation type="submission" date="2016-05" db="EMBL/GenBank/DDBJ databases">
        <title>Microbial solvent formation.</title>
        <authorList>
            <person name="Poehlein A."/>
            <person name="Montoya Solano J.D."/>
            <person name="Flitsch S."/>
            <person name="Krabben P."/>
            <person name="Duerre P."/>
            <person name="Daniel R."/>
        </authorList>
    </citation>
    <scope>NUCLEOTIDE SEQUENCE [LARGE SCALE GENOMIC DNA]</scope>
    <source>
        <strain evidence="2 3">DSM 53</strain>
    </source>
</reference>
<dbReference type="RefSeq" id="WP_077839729.1">
    <property type="nucleotide sequence ID" value="NZ_JABTAE010000001.1"/>
</dbReference>
<dbReference type="GO" id="GO:0004114">
    <property type="term" value="F:3',5'-cyclic-nucleotide phosphodiesterase activity"/>
    <property type="evidence" value="ECO:0007669"/>
    <property type="project" value="UniProtKB-EC"/>
</dbReference>
<dbReference type="Proteomes" id="UP000190973">
    <property type="component" value="Unassembled WGS sequence"/>
</dbReference>
<dbReference type="InterPro" id="IPR051158">
    <property type="entry name" value="Metallophosphoesterase_sf"/>
</dbReference>
<feature type="domain" description="Calcineurin-like phosphoesterase" evidence="1">
    <location>
        <begin position="6"/>
        <end position="251"/>
    </location>
</feature>
<dbReference type="Pfam" id="PF00149">
    <property type="entry name" value="Metallophos"/>
    <property type="match status" value="1"/>
</dbReference>
<gene>
    <name evidence="2" type="primary">cpdA_3</name>
    <name evidence="2" type="ORF">CLBCK_33190</name>
</gene>
<evidence type="ECO:0000313" key="3">
    <source>
        <dbReference type="Proteomes" id="UP000190973"/>
    </source>
</evidence>
<dbReference type="Gene3D" id="3.60.21.10">
    <property type="match status" value="1"/>
</dbReference>
<dbReference type="AlphaFoldDB" id="A0A1S8S2S5"/>
<dbReference type="InterPro" id="IPR029052">
    <property type="entry name" value="Metallo-depent_PP-like"/>
</dbReference>
<dbReference type="EMBL" id="LZZI01000068">
    <property type="protein sequence ID" value="OOM59729.1"/>
    <property type="molecule type" value="Genomic_DNA"/>
</dbReference>
<dbReference type="CDD" id="cd00838">
    <property type="entry name" value="MPP_superfamily"/>
    <property type="match status" value="1"/>
</dbReference>
<proteinExistence type="predicted"/>
<dbReference type="PANTHER" id="PTHR31302">
    <property type="entry name" value="TRANSMEMBRANE PROTEIN WITH METALLOPHOSPHOESTERASE DOMAIN-RELATED"/>
    <property type="match status" value="1"/>
</dbReference>
<comment type="caution">
    <text evidence="2">The sequence shown here is derived from an EMBL/GenBank/DDBJ whole genome shotgun (WGS) entry which is preliminary data.</text>
</comment>